<keyword evidence="2" id="KW-1185">Reference proteome</keyword>
<name>A0A0B1SI78_OESDE</name>
<dbReference type="AlphaFoldDB" id="A0A0B1SI78"/>
<evidence type="ECO:0000313" key="1">
    <source>
        <dbReference type="EMBL" id="KHJ82925.1"/>
    </source>
</evidence>
<organism evidence="1 2">
    <name type="scientific">Oesophagostomum dentatum</name>
    <name type="common">Nodular worm</name>
    <dbReference type="NCBI Taxonomy" id="61180"/>
    <lineage>
        <taxon>Eukaryota</taxon>
        <taxon>Metazoa</taxon>
        <taxon>Ecdysozoa</taxon>
        <taxon>Nematoda</taxon>
        <taxon>Chromadorea</taxon>
        <taxon>Rhabditida</taxon>
        <taxon>Rhabditina</taxon>
        <taxon>Rhabditomorpha</taxon>
        <taxon>Strongyloidea</taxon>
        <taxon>Strongylidae</taxon>
        <taxon>Oesophagostomum</taxon>
    </lineage>
</organism>
<dbReference type="EMBL" id="KN576286">
    <property type="protein sequence ID" value="KHJ82925.1"/>
    <property type="molecule type" value="Genomic_DNA"/>
</dbReference>
<proteinExistence type="predicted"/>
<evidence type="ECO:0000313" key="2">
    <source>
        <dbReference type="Proteomes" id="UP000053660"/>
    </source>
</evidence>
<accession>A0A0B1SI78</accession>
<sequence length="75" mass="8300">MQLVKLGKISLTILGPSTVAPSNPFDQKSTKPWWQQSFDPSTKDAFIAQSMPTTQKVLPVIRAENPGRVLQHCHA</sequence>
<gene>
    <name evidence="1" type="ORF">OESDEN_17380</name>
</gene>
<reference evidence="1 2" key="1">
    <citation type="submission" date="2014-03" db="EMBL/GenBank/DDBJ databases">
        <title>Draft genome of the hookworm Oesophagostomum dentatum.</title>
        <authorList>
            <person name="Mitreva M."/>
        </authorList>
    </citation>
    <scope>NUCLEOTIDE SEQUENCE [LARGE SCALE GENOMIC DNA]</scope>
    <source>
        <strain evidence="1 2">OD-Hann</strain>
    </source>
</reference>
<dbReference type="Proteomes" id="UP000053660">
    <property type="component" value="Unassembled WGS sequence"/>
</dbReference>
<protein>
    <submittedName>
        <fullName evidence="1">Uncharacterized protein</fullName>
    </submittedName>
</protein>